<evidence type="ECO:0000259" key="1">
    <source>
        <dbReference type="PROSITE" id="PS50994"/>
    </source>
</evidence>
<feature type="domain" description="Integrase catalytic" evidence="1">
    <location>
        <begin position="109"/>
        <end position="271"/>
    </location>
</feature>
<dbReference type="InterPro" id="IPR012337">
    <property type="entry name" value="RNaseH-like_sf"/>
</dbReference>
<proteinExistence type="predicted"/>
<gene>
    <name evidence="2" type="ORF">PK35_16965</name>
</gene>
<dbReference type="Gene3D" id="3.30.420.10">
    <property type="entry name" value="Ribonuclease H-like superfamily/Ribonuclease H"/>
    <property type="match status" value="1"/>
</dbReference>
<name>A0A0D7VX18_9FLAO</name>
<dbReference type="EMBL" id="JTDV01000030">
    <property type="protein sequence ID" value="KJD30988.1"/>
    <property type="molecule type" value="Genomic_DNA"/>
</dbReference>
<evidence type="ECO:0000313" key="2">
    <source>
        <dbReference type="EMBL" id="KJD30988.1"/>
    </source>
</evidence>
<accession>A0A0D7VX18</accession>
<dbReference type="GO" id="GO:0015074">
    <property type="term" value="P:DNA integration"/>
    <property type="evidence" value="ECO:0007669"/>
    <property type="project" value="InterPro"/>
</dbReference>
<dbReference type="STRING" id="1382798.PK35_16965"/>
<dbReference type="Pfam" id="PF00665">
    <property type="entry name" value="rve"/>
    <property type="match status" value="1"/>
</dbReference>
<dbReference type="InterPro" id="IPR001584">
    <property type="entry name" value="Integrase_cat-core"/>
</dbReference>
<reference evidence="2 3" key="1">
    <citation type="journal article" date="2015" name="Antonie Van Leeuwenhoek">
        <title>Tamlana nanhaiensis sp. nov., isolated from surface seawater collected from the South China Sea.</title>
        <authorList>
            <person name="Liu X."/>
            <person name="Lai Q."/>
            <person name="Du Y."/>
            <person name="Li G."/>
            <person name="Sun F."/>
            <person name="Shao Z."/>
        </authorList>
    </citation>
    <scope>NUCLEOTIDE SEQUENCE [LARGE SCALE GENOMIC DNA]</scope>
    <source>
        <strain evidence="2 3">FHC16</strain>
    </source>
</reference>
<evidence type="ECO:0000313" key="3">
    <source>
        <dbReference type="Proteomes" id="UP000032361"/>
    </source>
</evidence>
<dbReference type="Pfam" id="PF13333">
    <property type="entry name" value="rve_2"/>
    <property type="match status" value="1"/>
</dbReference>
<dbReference type="SUPFAM" id="SSF53098">
    <property type="entry name" value="Ribonuclease H-like"/>
    <property type="match status" value="1"/>
</dbReference>
<dbReference type="NCBIfam" id="NF033516">
    <property type="entry name" value="transpos_IS3"/>
    <property type="match status" value="1"/>
</dbReference>
<dbReference type="InterPro" id="IPR050900">
    <property type="entry name" value="Transposase_IS3/IS150/IS904"/>
</dbReference>
<dbReference type="GO" id="GO:0003676">
    <property type="term" value="F:nucleic acid binding"/>
    <property type="evidence" value="ECO:0007669"/>
    <property type="project" value="InterPro"/>
</dbReference>
<dbReference type="Proteomes" id="UP000032361">
    <property type="component" value="Unassembled WGS sequence"/>
</dbReference>
<protein>
    <submittedName>
        <fullName evidence="2">Integrase</fullName>
    </submittedName>
</protein>
<organism evidence="2 3">
    <name type="scientific">Neotamlana nanhaiensis</name>
    <dbReference type="NCBI Taxonomy" id="1382798"/>
    <lineage>
        <taxon>Bacteria</taxon>
        <taxon>Pseudomonadati</taxon>
        <taxon>Bacteroidota</taxon>
        <taxon>Flavobacteriia</taxon>
        <taxon>Flavobacteriales</taxon>
        <taxon>Flavobacteriaceae</taxon>
        <taxon>Neotamlana</taxon>
    </lineage>
</organism>
<dbReference type="RefSeq" id="WP_044627773.1">
    <property type="nucleotide sequence ID" value="NZ_JTDV01000030.1"/>
</dbReference>
<keyword evidence="3" id="KW-1185">Reference proteome</keyword>
<dbReference type="PANTHER" id="PTHR46889:SF5">
    <property type="entry name" value="INTEGRASE PROTEIN"/>
    <property type="match status" value="1"/>
</dbReference>
<dbReference type="PROSITE" id="PS50994">
    <property type="entry name" value="INTEGRASE"/>
    <property type="match status" value="1"/>
</dbReference>
<comment type="caution">
    <text evidence="2">The sequence shown here is derived from an EMBL/GenBank/DDBJ whole genome shotgun (WGS) entry which is preliminary data.</text>
</comment>
<sequence>MTTITALFGLKRDAYYKYKYRADKRLKLEQQVIQIVNQKRRSLPREGVRKLKISLKNDFDKANLKVGRDTLFNILRKHNMLITRKKPSYKTTNSLHRFYKHKNIIKDVLVNRPNQVWVSDITYIRTVKGFCYLALITDMYSRKIIGYDLSDSLELSGCTRALKKALYQAKNTENVIHHSDRGIQYCSNVYTKILKRNNIKISMTEDNHCYENAIAERVNGILKDEFYLDQTFDSVQHAKKATKSAINLYNQVRLHVSLDYKTPNMVYLKTA</sequence>
<dbReference type="InterPro" id="IPR036397">
    <property type="entry name" value="RNaseH_sf"/>
</dbReference>
<dbReference type="InterPro" id="IPR048020">
    <property type="entry name" value="Transpos_IS3"/>
</dbReference>
<dbReference type="AlphaFoldDB" id="A0A0D7VX18"/>
<dbReference type="PANTHER" id="PTHR46889">
    <property type="entry name" value="TRANSPOSASE INSF FOR INSERTION SEQUENCE IS3B-RELATED"/>
    <property type="match status" value="1"/>
</dbReference>
<dbReference type="PATRIC" id="fig|1382798.3.peg.2824"/>